<dbReference type="Pfam" id="PF01740">
    <property type="entry name" value="STAS"/>
    <property type="match status" value="1"/>
</dbReference>
<gene>
    <name evidence="3" type="ORF">ACFPTR_00975</name>
</gene>
<evidence type="ECO:0000313" key="3">
    <source>
        <dbReference type="EMBL" id="MFC5627469.1"/>
    </source>
</evidence>
<dbReference type="EMBL" id="JBHSPF010000005">
    <property type="protein sequence ID" value="MFC5627469.1"/>
    <property type="molecule type" value="Genomic_DNA"/>
</dbReference>
<reference evidence="4" key="1">
    <citation type="journal article" date="2019" name="Int. J. Syst. Evol. Microbiol.">
        <title>The Global Catalogue of Microorganisms (GCM) 10K type strain sequencing project: providing services to taxonomists for standard genome sequencing and annotation.</title>
        <authorList>
            <consortium name="The Broad Institute Genomics Platform"/>
            <consortium name="The Broad Institute Genome Sequencing Center for Infectious Disease"/>
            <person name="Wu L."/>
            <person name="Ma J."/>
        </authorList>
    </citation>
    <scope>NUCLEOTIDE SEQUENCE [LARGE SCALE GENOMIC DNA]</scope>
    <source>
        <strain evidence="4">CGMCC 1.15790</strain>
    </source>
</reference>
<dbReference type="Proteomes" id="UP001596143">
    <property type="component" value="Unassembled WGS sequence"/>
</dbReference>
<sequence length="259" mass="29698">MESQNNTSLPSHDLLIQVIGMLEDGVLIMNEDLSIHYVNEGFLHMTGYSPKEMEKNVFRLLEGADTSTESLHLIERAITQKSSEEVDWVSYRKNGTKFLNRTRIKTVYIEEEKKHYTIVIMEDITNAKVSAEKIKFYENKVTAFSTPILPITDHLLLLPIIGSLDEERLQNIFDDVTETVYSTPIHTLILDLSGLEEVTDNTLQGLFTLHHILELVESELVITGITPEWEEKANTLDIDHSRFRIFDTIKDAISSLEYI</sequence>
<proteinExistence type="predicted"/>
<organism evidence="3 4">
    <name type="scientific">Aliibacillus thermotolerans</name>
    <dbReference type="NCBI Taxonomy" id="1834418"/>
    <lineage>
        <taxon>Bacteria</taxon>
        <taxon>Bacillati</taxon>
        <taxon>Bacillota</taxon>
        <taxon>Bacilli</taxon>
        <taxon>Bacillales</taxon>
        <taxon>Bacillaceae</taxon>
        <taxon>Aliibacillus</taxon>
    </lineage>
</organism>
<dbReference type="PANTHER" id="PTHR33745">
    <property type="entry name" value="RSBT ANTAGONIST PROTEIN RSBS-RELATED"/>
    <property type="match status" value="1"/>
</dbReference>
<accession>A0ABW0U441</accession>
<evidence type="ECO:0000313" key="4">
    <source>
        <dbReference type="Proteomes" id="UP001596143"/>
    </source>
</evidence>
<evidence type="ECO:0000259" key="1">
    <source>
        <dbReference type="PROSITE" id="PS50112"/>
    </source>
</evidence>
<protein>
    <submittedName>
        <fullName evidence="3">PAS domain-containing protein</fullName>
    </submittedName>
</protein>
<dbReference type="Gene3D" id="3.30.750.24">
    <property type="entry name" value="STAS domain"/>
    <property type="match status" value="1"/>
</dbReference>
<dbReference type="NCBIfam" id="TIGR00229">
    <property type="entry name" value="sensory_box"/>
    <property type="match status" value="1"/>
</dbReference>
<dbReference type="InterPro" id="IPR036513">
    <property type="entry name" value="STAS_dom_sf"/>
</dbReference>
<dbReference type="PROSITE" id="PS50112">
    <property type="entry name" value="PAS"/>
    <property type="match status" value="1"/>
</dbReference>
<dbReference type="Gene3D" id="3.30.450.20">
    <property type="entry name" value="PAS domain"/>
    <property type="match status" value="1"/>
</dbReference>
<evidence type="ECO:0000259" key="2">
    <source>
        <dbReference type="PROSITE" id="PS50801"/>
    </source>
</evidence>
<dbReference type="PANTHER" id="PTHR33745:SF8">
    <property type="entry name" value="BLUE-LIGHT PHOTORECEPTOR"/>
    <property type="match status" value="1"/>
</dbReference>
<feature type="domain" description="STAS" evidence="2">
    <location>
        <begin position="145"/>
        <end position="256"/>
    </location>
</feature>
<dbReference type="CDD" id="cd00130">
    <property type="entry name" value="PAS"/>
    <property type="match status" value="1"/>
</dbReference>
<dbReference type="SUPFAM" id="SSF55785">
    <property type="entry name" value="PYP-like sensor domain (PAS domain)"/>
    <property type="match status" value="1"/>
</dbReference>
<dbReference type="InterPro" id="IPR000014">
    <property type="entry name" value="PAS"/>
</dbReference>
<keyword evidence="4" id="KW-1185">Reference proteome</keyword>
<dbReference type="SUPFAM" id="SSF52091">
    <property type="entry name" value="SpoIIaa-like"/>
    <property type="match status" value="1"/>
</dbReference>
<dbReference type="PROSITE" id="PS50801">
    <property type="entry name" value="STAS"/>
    <property type="match status" value="1"/>
</dbReference>
<dbReference type="RefSeq" id="WP_270895718.1">
    <property type="nucleotide sequence ID" value="NZ_JBHSPF010000005.1"/>
</dbReference>
<name>A0ABW0U441_9BACI</name>
<dbReference type="CDD" id="cd07041">
    <property type="entry name" value="STAS_RsbR_RsbS_like"/>
    <property type="match status" value="1"/>
</dbReference>
<dbReference type="InterPro" id="IPR002645">
    <property type="entry name" value="STAS_dom"/>
</dbReference>
<dbReference type="Pfam" id="PF13426">
    <property type="entry name" value="PAS_9"/>
    <property type="match status" value="1"/>
</dbReference>
<feature type="domain" description="PAS" evidence="1">
    <location>
        <begin position="11"/>
        <end position="53"/>
    </location>
</feature>
<comment type="caution">
    <text evidence="3">The sequence shown here is derived from an EMBL/GenBank/DDBJ whole genome shotgun (WGS) entry which is preliminary data.</text>
</comment>
<dbReference type="InterPro" id="IPR051932">
    <property type="entry name" value="Bact_StressResp_Reg"/>
</dbReference>
<dbReference type="InterPro" id="IPR035965">
    <property type="entry name" value="PAS-like_dom_sf"/>
</dbReference>